<dbReference type="InterPro" id="IPR013325">
    <property type="entry name" value="RNA_pol_sigma_r2"/>
</dbReference>
<feature type="domain" description="RNA polymerase sigma-70 region 2" evidence="5">
    <location>
        <begin position="6"/>
        <end position="71"/>
    </location>
</feature>
<dbReference type="Pfam" id="PF04542">
    <property type="entry name" value="Sigma70_r2"/>
    <property type="match status" value="1"/>
</dbReference>
<dbReference type="InterPro" id="IPR014284">
    <property type="entry name" value="RNA_pol_sigma-70_dom"/>
</dbReference>
<dbReference type="InterPro" id="IPR039425">
    <property type="entry name" value="RNA_pol_sigma-70-like"/>
</dbReference>
<evidence type="ECO:0000259" key="5">
    <source>
        <dbReference type="Pfam" id="PF04542"/>
    </source>
</evidence>
<dbReference type="NCBIfam" id="TIGR02937">
    <property type="entry name" value="sigma70-ECF"/>
    <property type="match status" value="1"/>
</dbReference>
<evidence type="ECO:0000256" key="2">
    <source>
        <dbReference type="ARBA" id="ARBA00023015"/>
    </source>
</evidence>
<comment type="caution">
    <text evidence="7">The sequence shown here is derived from an EMBL/GenBank/DDBJ whole genome shotgun (WGS) entry which is preliminary data.</text>
</comment>
<dbReference type="InterPro" id="IPR013249">
    <property type="entry name" value="RNA_pol_sigma70_r4_t2"/>
</dbReference>
<evidence type="ECO:0000313" key="8">
    <source>
        <dbReference type="Proteomes" id="UP000033497"/>
    </source>
</evidence>
<dbReference type="RefSeq" id="WP_045078829.1">
    <property type="nucleotide sequence ID" value="NZ_JSVU01000001.1"/>
</dbReference>
<evidence type="ECO:0000256" key="1">
    <source>
        <dbReference type="ARBA" id="ARBA00010641"/>
    </source>
</evidence>
<name>A0ABR5DLF4_9FLAO</name>
<dbReference type="PANTHER" id="PTHR43133:SF62">
    <property type="entry name" value="RNA POLYMERASE SIGMA FACTOR SIGZ"/>
    <property type="match status" value="1"/>
</dbReference>
<evidence type="ECO:0000256" key="4">
    <source>
        <dbReference type="ARBA" id="ARBA00023163"/>
    </source>
</evidence>
<dbReference type="Pfam" id="PF08281">
    <property type="entry name" value="Sigma70_r4_2"/>
    <property type="match status" value="1"/>
</dbReference>
<accession>A0ABR5DLF4</accession>
<feature type="domain" description="RNA polymerase sigma factor 70 region 4 type 2" evidence="6">
    <location>
        <begin position="94"/>
        <end position="143"/>
    </location>
</feature>
<comment type="similarity">
    <text evidence="1">Belongs to the sigma-70 factor family. ECF subfamily.</text>
</comment>
<dbReference type="SUPFAM" id="SSF88946">
    <property type="entry name" value="Sigma2 domain of RNA polymerase sigma factors"/>
    <property type="match status" value="1"/>
</dbReference>
<keyword evidence="4" id="KW-0804">Transcription</keyword>
<dbReference type="Proteomes" id="UP000033497">
    <property type="component" value="Unassembled WGS sequence"/>
</dbReference>
<dbReference type="Gene3D" id="1.10.1740.10">
    <property type="match status" value="1"/>
</dbReference>
<evidence type="ECO:0000256" key="3">
    <source>
        <dbReference type="ARBA" id="ARBA00023082"/>
    </source>
</evidence>
<dbReference type="SUPFAM" id="SSF88659">
    <property type="entry name" value="Sigma3 and sigma4 domains of RNA polymerase sigma factors"/>
    <property type="match status" value="1"/>
</dbReference>
<proteinExistence type="inferred from homology"/>
<organism evidence="7 8">
    <name type="scientific">Aequorivita vladivostokensis</name>
    <dbReference type="NCBI Taxonomy" id="171194"/>
    <lineage>
        <taxon>Bacteria</taxon>
        <taxon>Pseudomonadati</taxon>
        <taxon>Bacteroidota</taxon>
        <taxon>Flavobacteriia</taxon>
        <taxon>Flavobacteriales</taxon>
        <taxon>Flavobacteriaceae</taxon>
        <taxon>Aequorivita</taxon>
    </lineage>
</organism>
<dbReference type="EMBL" id="JSVU01000001">
    <property type="protein sequence ID" value="KJJ39615.1"/>
    <property type="molecule type" value="Genomic_DNA"/>
</dbReference>
<keyword evidence="8" id="KW-1185">Reference proteome</keyword>
<sequence length="173" mass="19981">MDTQTLWQRYGDGIYFFILKRVNDRAKAQDIFQNTFLKIHSHIHQLRDKGSAKSWAFRIARNELANYTNREASYAPLEGPELTEFSRQENAFCCFDRFLDELPETYFRAVQLVYVEGKKQAEAADILDISLPNLKARLRRAKEILKTNFQECCNYAVDAQGQLTGEADCGHCG</sequence>
<evidence type="ECO:0000313" key="7">
    <source>
        <dbReference type="EMBL" id="KJJ39615.1"/>
    </source>
</evidence>
<protein>
    <submittedName>
        <fullName evidence="7">RNA polymerase sigma-70 factor</fullName>
    </submittedName>
</protein>
<dbReference type="InterPro" id="IPR013324">
    <property type="entry name" value="RNA_pol_sigma_r3/r4-like"/>
</dbReference>
<dbReference type="InterPro" id="IPR007627">
    <property type="entry name" value="RNA_pol_sigma70_r2"/>
</dbReference>
<evidence type="ECO:0000259" key="6">
    <source>
        <dbReference type="Pfam" id="PF08281"/>
    </source>
</evidence>
<keyword evidence="2" id="KW-0805">Transcription regulation</keyword>
<gene>
    <name evidence="7" type="ORF">MB09_00010</name>
</gene>
<dbReference type="PANTHER" id="PTHR43133">
    <property type="entry name" value="RNA POLYMERASE ECF-TYPE SIGMA FACTO"/>
    <property type="match status" value="1"/>
</dbReference>
<reference evidence="7 8" key="1">
    <citation type="submission" date="2014-10" db="EMBL/GenBank/DDBJ databases">
        <title>Genome sequencing of Vitellibacter vladivostokensis KMM 3516.</title>
        <authorList>
            <person name="Thevarajoo S."/>
            <person name="Selvaratnam C."/>
            <person name="Goh K.M."/>
            <person name="Chong C.S."/>
        </authorList>
    </citation>
    <scope>NUCLEOTIDE SEQUENCE [LARGE SCALE GENOMIC DNA]</scope>
    <source>
        <strain evidence="7 8">KMM 3516</strain>
    </source>
</reference>
<keyword evidence="3" id="KW-0731">Sigma factor</keyword>
<dbReference type="Gene3D" id="1.10.10.10">
    <property type="entry name" value="Winged helix-like DNA-binding domain superfamily/Winged helix DNA-binding domain"/>
    <property type="match status" value="1"/>
</dbReference>
<dbReference type="InterPro" id="IPR036388">
    <property type="entry name" value="WH-like_DNA-bd_sf"/>
</dbReference>